<reference evidence="1" key="1">
    <citation type="submission" date="2021-06" db="EMBL/GenBank/DDBJ databases">
        <authorList>
            <person name="Kallberg Y."/>
            <person name="Tangrot J."/>
            <person name="Rosling A."/>
        </authorList>
    </citation>
    <scope>NUCLEOTIDE SEQUENCE</scope>
    <source>
        <strain evidence="1">MA461A</strain>
    </source>
</reference>
<dbReference type="Proteomes" id="UP000789920">
    <property type="component" value="Unassembled WGS sequence"/>
</dbReference>
<accession>A0ACA9KZY7</accession>
<organism evidence="1 2">
    <name type="scientific">Racocetra persica</name>
    <dbReference type="NCBI Taxonomy" id="160502"/>
    <lineage>
        <taxon>Eukaryota</taxon>
        <taxon>Fungi</taxon>
        <taxon>Fungi incertae sedis</taxon>
        <taxon>Mucoromycota</taxon>
        <taxon>Glomeromycotina</taxon>
        <taxon>Glomeromycetes</taxon>
        <taxon>Diversisporales</taxon>
        <taxon>Gigasporaceae</taxon>
        <taxon>Racocetra</taxon>
    </lineage>
</organism>
<comment type="caution">
    <text evidence="1">The sequence shown here is derived from an EMBL/GenBank/DDBJ whole genome shotgun (WGS) entry which is preliminary data.</text>
</comment>
<keyword evidence="2" id="KW-1185">Reference proteome</keyword>
<feature type="non-terminal residue" evidence="1">
    <location>
        <position position="1"/>
    </location>
</feature>
<protein>
    <submittedName>
        <fullName evidence="1">1392_t:CDS:1</fullName>
    </submittedName>
</protein>
<evidence type="ECO:0000313" key="2">
    <source>
        <dbReference type="Proteomes" id="UP000789920"/>
    </source>
</evidence>
<proteinExistence type="predicted"/>
<sequence length="141" mass="16870">MCEQQYIWLRELGSSCQLCGAQVNDSDRYQYLIWEFKRLCCRPCLSIKTASFEDLRNNIPEEVLSCLPNINDIKPSNFFDSCLVTLPGIRYQNPYYWTTDVYKAYREYHALNANEREKWVEKEKQRLKNLIALLMKLNQRI</sequence>
<dbReference type="EMBL" id="CAJVQC010001946">
    <property type="protein sequence ID" value="CAG8503226.1"/>
    <property type="molecule type" value="Genomic_DNA"/>
</dbReference>
<name>A0ACA9KZY7_9GLOM</name>
<gene>
    <name evidence="1" type="ORF">RPERSI_LOCUS1918</name>
</gene>
<evidence type="ECO:0000313" key="1">
    <source>
        <dbReference type="EMBL" id="CAG8503226.1"/>
    </source>
</evidence>